<dbReference type="AlphaFoldDB" id="A0AAJ5V2E9"/>
<evidence type="ECO:0000313" key="2">
    <source>
        <dbReference type="Proteomes" id="UP001217631"/>
    </source>
</evidence>
<dbReference type="Proteomes" id="UP001217631">
    <property type="component" value="Chromosome"/>
</dbReference>
<accession>A0AAJ5V2E9</accession>
<name>A0AAJ5V2E9_9PSED</name>
<dbReference type="RefSeq" id="WP_192440766.1">
    <property type="nucleotide sequence ID" value="NZ_CP118677.1"/>
</dbReference>
<organism evidence="1 2">
    <name type="scientific">Pseudomonas juntendi</name>
    <dbReference type="NCBI Taxonomy" id="2666183"/>
    <lineage>
        <taxon>Bacteria</taxon>
        <taxon>Pseudomonadati</taxon>
        <taxon>Pseudomonadota</taxon>
        <taxon>Gammaproteobacteria</taxon>
        <taxon>Pseudomonadales</taxon>
        <taxon>Pseudomonadaceae</taxon>
        <taxon>Pseudomonas</taxon>
    </lineage>
</organism>
<protein>
    <recommendedName>
        <fullName evidence="3">DAC domain-containing protein</fullName>
    </recommendedName>
</protein>
<reference evidence="1" key="1">
    <citation type="submission" date="2023-02" db="EMBL/GenBank/DDBJ databases">
        <title>tmexCD-toprJ-like cluster.</title>
        <authorList>
            <person name="Gao X."/>
            <person name="Wang C."/>
            <person name="Liu J."/>
        </authorList>
    </citation>
    <scope>NUCLEOTIDE SEQUENCE</scope>
    <source>
        <strain evidence="1">GDW21C697WI</strain>
    </source>
</reference>
<evidence type="ECO:0000313" key="1">
    <source>
        <dbReference type="EMBL" id="WEA19412.1"/>
    </source>
</evidence>
<evidence type="ECO:0008006" key="3">
    <source>
        <dbReference type="Google" id="ProtNLM"/>
    </source>
</evidence>
<gene>
    <name evidence="1" type="ORF">PWA60_19335</name>
</gene>
<sequence>MTCKISDFPLTLLKLTNANKKKQFTGLGIVFYNDLQSLPITALGSTATPKPELPISRIDTIACTLALLSDLQSPWHDGFHLININSQTLTHISQFLAPPLDHLPDDKSTRPSGARLMTAMLSSMVSGINCIGVLNTSGEIIIYKNGKASKEAALPYE</sequence>
<dbReference type="EMBL" id="CP118677">
    <property type="protein sequence ID" value="WEA19412.1"/>
    <property type="molecule type" value="Genomic_DNA"/>
</dbReference>
<proteinExistence type="predicted"/>